<accession>A0ABT7QTM0</accession>
<dbReference type="Proteomes" id="UP001169066">
    <property type="component" value="Unassembled WGS sequence"/>
</dbReference>
<dbReference type="Pfam" id="PF00149">
    <property type="entry name" value="Metallophos"/>
    <property type="match status" value="1"/>
</dbReference>
<organism evidence="10 11">
    <name type="scientific">Sulfurovum xiamenensis</name>
    <dbReference type="NCBI Taxonomy" id="3019066"/>
    <lineage>
        <taxon>Bacteria</taxon>
        <taxon>Pseudomonadati</taxon>
        <taxon>Campylobacterota</taxon>
        <taxon>Epsilonproteobacteria</taxon>
        <taxon>Campylobacterales</taxon>
        <taxon>Sulfurovaceae</taxon>
        <taxon>Sulfurovum</taxon>
    </lineage>
</organism>
<dbReference type="PANTHER" id="PTHR42850">
    <property type="entry name" value="METALLOPHOSPHOESTERASE"/>
    <property type="match status" value="1"/>
</dbReference>
<dbReference type="RefSeq" id="WP_289402200.1">
    <property type="nucleotide sequence ID" value="NZ_JAQIBC010000006.1"/>
</dbReference>
<dbReference type="PIRSF" id="PIRSF000903">
    <property type="entry name" value="B5n-ttraPtase_sm"/>
    <property type="match status" value="1"/>
</dbReference>
<gene>
    <name evidence="10" type="ORF">PF327_08765</name>
</gene>
<feature type="domain" description="Calcineurin-like phosphoesterase" evidence="9">
    <location>
        <begin position="1"/>
        <end position="152"/>
    </location>
</feature>
<evidence type="ECO:0000256" key="1">
    <source>
        <dbReference type="ARBA" id="ARBA00003413"/>
    </source>
</evidence>
<evidence type="ECO:0000313" key="11">
    <source>
        <dbReference type="Proteomes" id="UP001169066"/>
    </source>
</evidence>
<keyword evidence="4 10" id="KW-0378">Hydrolase</keyword>
<evidence type="ECO:0000256" key="3">
    <source>
        <dbReference type="ARBA" id="ARBA00012506"/>
    </source>
</evidence>
<dbReference type="InterPro" id="IPR004843">
    <property type="entry name" value="Calcineurin-like_PHP"/>
</dbReference>
<evidence type="ECO:0000313" key="10">
    <source>
        <dbReference type="EMBL" id="MDM5264284.1"/>
    </source>
</evidence>
<dbReference type="EMBL" id="JAQIBC010000006">
    <property type="protein sequence ID" value="MDM5264284.1"/>
    <property type="molecule type" value="Genomic_DNA"/>
</dbReference>
<keyword evidence="11" id="KW-1185">Reference proteome</keyword>
<comment type="function">
    <text evidence="1">Hydrolyzes diadenosine 5',5'''-P1,P4-tetraphosphate to yield ADP.</text>
</comment>
<proteinExistence type="inferred from homology"/>
<evidence type="ECO:0000259" key="9">
    <source>
        <dbReference type="Pfam" id="PF00149"/>
    </source>
</evidence>
<dbReference type="Gene3D" id="3.60.21.10">
    <property type="match status" value="1"/>
</dbReference>
<comment type="catalytic activity">
    <reaction evidence="8">
        <text>P(1),P(4)-bis(5'-adenosyl) tetraphosphate + H2O = 2 ADP + 2 H(+)</text>
        <dbReference type="Rhea" id="RHEA:24252"/>
        <dbReference type="ChEBI" id="CHEBI:15377"/>
        <dbReference type="ChEBI" id="CHEBI:15378"/>
        <dbReference type="ChEBI" id="CHEBI:58141"/>
        <dbReference type="ChEBI" id="CHEBI:456216"/>
        <dbReference type="EC" id="3.6.1.41"/>
    </reaction>
</comment>
<evidence type="ECO:0000256" key="5">
    <source>
        <dbReference type="ARBA" id="ARBA00031248"/>
    </source>
</evidence>
<name>A0ABT7QTM0_9BACT</name>
<evidence type="ECO:0000256" key="7">
    <source>
        <dbReference type="ARBA" id="ARBA00033210"/>
    </source>
</evidence>
<dbReference type="SUPFAM" id="SSF56300">
    <property type="entry name" value="Metallo-dependent phosphatases"/>
    <property type="match status" value="1"/>
</dbReference>
<dbReference type="InterPro" id="IPR029052">
    <property type="entry name" value="Metallo-depent_PP-like"/>
</dbReference>
<dbReference type="NCBIfam" id="NF001204">
    <property type="entry name" value="PRK00166.1"/>
    <property type="match status" value="1"/>
</dbReference>
<evidence type="ECO:0000256" key="4">
    <source>
        <dbReference type="ARBA" id="ARBA00022801"/>
    </source>
</evidence>
<dbReference type="EC" id="3.6.1.41" evidence="3"/>
<dbReference type="GO" id="GO:0008803">
    <property type="term" value="F:bis(5'-nucleosyl)-tetraphosphatase (symmetrical) activity"/>
    <property type="evidence" value="ECO:0007669"/>
    <property type="project" value="UniProtKB-EC"/>
</dbReference>
<dbReference type="PANTHER" id="PTHR42850:SF11">
    <property type="entry name" value="BIS(5'-NUCLEOSYL)-TETRAPHOSPHATASE [SYMMETRICAL]"/>
    <property type="match status" value="1"/>
</dbReference>
<dbReference type="NCBIfam" id="TIGR00668">
    <property type="entry name" value="apaH"/>
    <property type="match status" value="1"/>
</dbReference>
<protein>
    <recommendedName>
        <fullName evidence="3">bis(5'-nucleosyl)-tetraphosphatase (symmetrical)</fullName>
        <ecNumber evidence="3">3.6.1.41</ecNumber>
    </recommendedName>
    <alternativeName>
        <fullName evidence="6">Ap4A hydrolase</fullName>
    </alternativeName>
    <alternativeName>
        <fullName evidence="5">Diadenosine 5',5'''-P1,P4-tetraphosphate pyrophosphohydrolase</fullName>
    </alternativeName>
    <alternativeName>
        <fullName evidence="7">Diadenosine tetraphosphatase</fullName>
    </alternativeName>
</protein>
<evidence type="ECO:0000256" key="8">
    <source>
        <dbReference type="ARBA" id="ARBA00049417"/>
    </source>
</evidence>
<evidence type="ECO:0000256" key="6">
    <source>
        <dbReference type="ARBA" id="ARBA00032248"/>
    </source>
</evidence>
<comment type="similarity">
    <text evidence="2">Belongs to the Ap4A hydrolase family.</text>
</comment>
<reference evidence="10" key="1">
    <citation type="submission" date="2023-01" db="EMBL/GenBank/DDBJ databases">
        <title>Sulfurovum sp. XTW-4 genome assembly.</title>
        <authorList>
            <person name="Wang J."/>
        </authorList>
    </citation>
    <scope>NUCLEOTIDE SEQUENCE</scope>
    <source>
        <strain evidence="10">XTW-4</strain>
    </source>
</reference>
<dbReference type="InterPro" id="IPR004617">
    <property type="entry name" value="ApaH"/>
</dbReference>
<evidence type="ECO:0000256" key="2">
    <source>
        <dbReference type="ARBA" id="ARBA00005419"/>
    </source>
</evidence>
<sequence length="283" mass="32446">MAVWAIGDIQGCYNSLKALLEKISFDVTQDKLWIAGDLVNRGEGSLETLKYLYSIKENVEIVLGNHDITLIAAYYGIKKSNPTIDPILESSEAKKLIDWLRGQKLLHVDYQLGYCMAHAGISPEFDLGMAMRYAKRVEEKLQSDHVSVWLEQMLRQGSNRFNRKASLIDIDRYIVSAFTRMRFCYGDHRLDFDQKGPPTDELREQELKPWFECDYRKDIHLRIIMGHWSALGFYEDEHVLALDTGCVWGGKLTAARIDSEDVEIVSVECSKADKDEEEQPTSV</sequence>
<dbReference type="InterPro" id="IPR050126">
    <property type="entry name" value="Ap4A_hydrolase"/>
</dbReference>
<comment type="caution">
    <text evidence="10">The sequence shown here is derived from an EMBL/GenBank/DDBJ whole genome shotgun (WGS) entry which is preliminary data.</text>
</comment>